<dbReference type="Proteomes" id="UP000199648">
    <property type="component" value="Unassembled WGS sequence"/>
</dbReference>
<dbReference type="Gene3D" id="1.10.238.10">
    <property type="entry name" value="EF-hand"/>
    <property type="match status" value="1"/>
</dbReference>
<dbReference type="SUPFAM" id="SSF47473">
    <property type="entry name" value="EF-hand"/>
    <property type="match status" value="1"/>
</dbReference>
<dbReference type="InterPro" id="IPR011992">
    <property type="entry name" value="EF-hand-dom_pair"/>
</dbReference>
<evidence type="ECO:0000313" key="3">
    <source>
        <dbReference type="EMBL" id="SCZ55292.1"/>
    </source>
</evidence>
<organism evidence="3 4">
    <name type="scientific">Thiohalomonas denitrificans</name>
    <dbReference type="NCBI Taxonomy" id="415747"/>
    <lineage>
        <taxon>Bacteria</taxon>
        <taxon>Pseudomonadati</taxon>
        <taxon>Pseudomonadota</taxon>
        <taxon>Gammaproteobacteria</taxon>
        <taxon>Thiohalomonadales</taxon>
        <taxon>Thiohalomonadaceae</taxon>
        <taxon>Thiohalomonas</taxon>
    </lineage>
</organism>
<gene>
    <name evidence="3" type="ORF">SAMN03097708_01103</name>
</gene>
<dbReference type="PROSITE" id="PS00018">
    <property type="entry name" value="EF_HAND_1"/>
    <property type="match status" value="1"/>
</dbReference>
<proteinExistence type="predicted"/>
<dbReference type="AlphaFoldDB" id="A0A1G5Q0U8"/>
<keyword evidence="4" id="KW-1185">Reference proteome</keyword>
<evidence type="ECO:0000256" key="1">
    <source>
        <dbReference type="SAM" id="MobiDB-lite"/>
    </source>
</evidence>
<feature type="domain" description="EF-hand" evidence="2">
    <location>
        <begin position="64"/>
        <end position="82"/>
    </location>
</feature>
<protein>
    <submittedName>
        <fullName evidence="3">EF hand</fullName>
    </submittedName>
</protein>
<dbReference type="InterPro" id="IPR018247">
    <property type="entry name" value="EF_Hand_1_Ca_BS"/>
</dbReference>
<dbReference type="Pfam" id="PF13202">
    <property type="entry name" value="EF-hand_5"/>
    <property type="match status" value="2"/>
</dbReference>
<dbReference type="EMBL" id="FMWD01000003">
    <property type="protein sequence ID" value="SCZ55292.1"/>
    <property type="molecule type" value="Genomic_DNA"/>
</dbReference>
<feature type="compositionally biased region" description="Low complexity" evidence="1">
    <location>
        <begin position="21"/>
        <end position="34"/>
    </location>
</feature>
<name>A0A1G5Q0U8_9GAMM</name>
<dbReference type="InterPro" id="IPR002048">
    <property type="entry name" value="EF_hand_dom"/>
</dbReference>
<feature type="region of interest" description="Disordered" evidence="1">
    <location>
        <begin position="1"/>
        <end position="40"/>
    </location>
</feature>
<evidence type="ECO:0000259" key="2">
    <source>
        <dbReference type="Pfam" id="PF13202"/>
    </source>
</evidence>
<feature type="domain" description="EF-hand" evidence="2">
    <location>
        <begin position="36"/>
        <end position="51"/>
    </location>
</feature>
<evidence type="ECO:0000313" key="4">
    <source>
        <dbReference type="Proteomes" id="UP000199648"/>
    </source>
</evidence>
<sequence>MGGPGGMGMGGGMGDPGQGSGMNQQGMMGQYGYRGIDRDGDGLVSQEELREHQRLLERMQADWEQADRNGDGQVDVGEFAAFEQTYRNRQEE</sequence>
<dbReference type="GO" id="GO:0005509">
    <property type="term" value="F:calcium ion binding"/>
    <property type="evidence" value="ECO:0007669"/>
    <property type="project" value="InterPro"/>
</dbReference>
<accession>A0A1G5Q0U8</accession>
<feature type="compositionally biased region" description="Gly residues" evidence="1">
    <location>
        <begin position="1"/>
        <end position="20"/>
    </location>
</feature>
<reference evidence="3 4" key="1">
    <citation type="submission" date="2016-10" db="EMBL/GenBank/DDBJ databases">
        <authorList>
            <person name="de Groot N.N."/>
        </authorList>
    </citation>
    <scope>NUCLEOTIDE SEQUENCE [LARGE SCALE GENOMIC DNA]</scope>
    <source>
        <strain evidence="3 4">HLD2</strain>
    </source>
</reference>